<accession>A0AAV7D1J5</accession>
<gene>
    <name evidence="1" type="ORF">GDO81_006811</name>
</gene>
<dbReference type="Proteomes" id="UP000824782">
    <property type="component" value="Unassembled WGS sequence"/>
</dbReference>
<dbReference type="EMBL" id="WNYA01000002">
    <property type="protein sequence ID" value="KAG8590611.1"/>
    <property type="molecule type" value="Genomic_DNA"/>
</dbReference>
<proteinExistence type="predicted"/>
<evidence type="ECO:0000313" key="2">
    <source>
        <dbReference type="Proteomes" id="UP000824782"/>
    </source>
</evidence>
<name>A0AAV7D1J5_ENGPU</name>
<protein>
    <submittedName>
        <fullName evidence="1">Uncharacterized protein</fullName>
    </submittedName>
</protein>
<organism evidence="1 2">
    <name type="scientific">Engystomops pustulosus</name>
    <name type="common">Tungara frog</name>
    <name type="synonym">Physalaemus pustulosus</name>
    <dbReference type="NCBI Taxonomy" id="76066"/>
    <lineage>
        <taxon>Eukaryota</taxon>
        <taxon>Metazoa</taxon>
        <taxon>Chordata</taxon>
        <taxon>Craniata</taxon>
        <taxon>Vertebrata</taxon>
        <taxon>Euteleostomi</taxon>
        <taxon>Amphibia</taxon>
        <taxon>Batrachia</taxon>
        <taxon>Anura</taxon>
        <taxon>Neobatrachia</taxon>
        <taxon>Hyloidea</taxon>
        <taxon>Leptodactylidae</taxon>
        <taxon>Leiuperinae</taxon>
        <taxon>Engystomops</taxon>
    </lineage>
</organism>
<dbReference type="AlphaFoldDB" id="A0AAV7D1J5"/>
<evidence type="ECO:0000313" key="1">
    <source>
        <dbReference type="EMBL" id="KAG8590611.1"/>
    </source>
</evidence>
<keyword evidence="2" id="KW-1185">Reference proteome</keyword>
<reference evidence="1" key="1">
    <citation type="thesis" date="2020" institute="ProQuest LLC" country="789 East Eisenhower Parkway, Ann Arbor, MI, USA">
        <title>Comparative Genomics and Chromosome Evolution.</title>
        <authorList>
            <person name="Mudd A.B."/>
        </authorList>
    </citation>
    <scope>NUCLEOTIDE SEQUENCE</scope>
    <source>
        <strain evidence="1">237g6f4</strain>
        <tissue evidence="1">Blood</tissue>
    </source>
</reference>
<comment type="caution">
    <text evidence="1">The sequence shown here is derived from an EMBL/GenBank/DDBJ whole genome shotgun (WGS) entry which is preliminary data.</text>
</comment>
<sequence length="80" mass="9157">MLNSVTRKHLKDHSEDVKNAEIDVFGHELEPSELDNIEEPKRTAISRRLSEATKRRSEARYMATVRASAQSLSQNVTYTI</sequence>